<proteinExistence type="predicted"/>
<keyword evidence="1" id="KW-0804">Transcription</keyword>
<evidence type="ECO:0000313" key="1">
    <source>
        <dbReference type="EMBL" id="JAD77235.1"/>
    </source>
</evidence>
<accession>A0A0A9CV28</accession>
<keyword evidence="1" id="KW-0240">DNA-directed RNA polymerase</keyword>
<organism evidence="1">
    <name type="scientific">Arundo donax</name>
    <name type="common">Giant reed</name>
    <name type="synonym">Donax arundinaceus</name>
    <dbReference type="NCBI Taxonomy" id="35708"/>
    <lineage>
        <taxon>Eukaryota</taxon>
        <taxon>Viridiplantae</taxon>
        <taxon>Streptophyta</taxon>
        <taxon>Embryophyta</taxon>
        <taxon>Tracheophyta</taxon>
        <taxon>Spermatophyta</taxon>
        <taxon>Magnoliopsida</taxon>
        <taxon>Liliopsida</taxon>
        <taxon>Poales</taxon>
        <taxon>Poaceae</taxon>
        <taxon>PACMAD clade</taxon>
        <taxon>Arundinoideae</taxon>
        <taxon>Arundineae</taxon>
        <taxon>Arundo</taxon>
    </lineage>
</organism>
<name>A0A0A9CV28_ARUDO</name>
<dbReference type="AlphaFoldDB" id="A0A0A9CV28"/>
<protein>
    <submittedName>
        <fullName evidence="1">DNA-directed RNA polymerase I subunit, putative</fullName>
    </submittedName>
</protein>
<reference evidence="1" key="1">
    <citation type="submission" date="2014-09" db="EMBL/GenBank/DDBJ databases">
        <authorList>
            <person name="Magalhaes I.L.F."/>
            <person name="Oliveira U."/>
            <person name="Santos F.R."/>
            <person name="Vidigal T.H.D.A."/>
            <person name="Brescovit A.D."/>
            <person name="Santos A.J."/>
        </authorList>
    </citation>
    <scope>NUCLEOTIDE SEQUENCE</scope>
    <source>
        <tissue evidence="1">Shoot tissue taken approximately 20 cm above the soil surface</tissue>
    </source>
</reference>
<dbReference type="EMBL" id="GBRH01220660">
    <property type="protein sequence ID" value="JAD77235.1"/>
    <property type="molecule type" value="Transcribed_RNA"/>
</dbReference>
<reference evidence="1" key="2">
    <citation type="journal article" date="2015" name="Data Brief">
        <title>Shoot transcriptome of the giant reed, Arundo donax.</title>
        <authorList>
            <person name="Barrero R.A."/>
            <person name="Guerrero F.D."/>
            <person name="Moolhuijzen P."/>
            <person name="Goolsby J.A."/>
            <person name="Tidwell J."/>
            <person name="Bellgard S.E."/>
            <person name="Bellgard M.I."/>
        </authorList>
    </citation>
    <scope>NUCLEOTIDE SEQUENCE</scope>
    <source>
        <tissue evidence="1">Shoot tissue taken approximately 20 cm above the soil surface</tissue>
    </source>
</reference>
<dbReference type="GO" id="GO:0000428">
    <property type="term" value="C:DNA-directed RNA polymerase complex"/>
    <property type="evidence" value="ECO:0007669"/>
    <property type="project" value="UniProtKB-KW"/>
</dbReference>
<sequence>MKYSMWKSYGLVNHKALHQVYELDTGNPMTLEVTF</sequence>